<feature type="region of interest" description="Disordered" evidence="1">
    <location>
        <begin position="112"/>
        <end position="133"/>
    </location>
</feature>
<dbReference type="AlphaFoldDB" id="A0A927QGK7"/>
<comment type="caution">
    <text evidence="2">The sequence shown here is derived from an EMBL/GenBank/DDBJ whole genome shotgun (WGS) entry which is preliminary data.</text>
</comment>
<reference evidence="2" key="1">
    <citation type="submission" date="2020-09" db="EMBL/GenBank/DDBJ databases">
        <title>Streptomyces canutascabiei sp. nov., which causes potato common scab and is distributed across the world.</title>
        <authorList>
            <person name="Nguyen H.P."/>
            <person name="Weisberg A.J."/>
            <person name="Chang J.H."/>
            <person name="Clarke C.R."/>
        </authorList>
    </citation>
    <scope>NUCLEOTIDE SEQUENCE</scope>
    <source>
        <strain evidence="2">ID-01-6.2a</strain>
    </source>
</reference>
<dbReference type="RefSeq" id="WP_086802372.1">
    <property type="nucleotide sequence ID" value="NZ_CP119182.1"/>
</dbReference>
<dbReference type="EMBL" id="JACYXT010000006">
    <property type="protein sequence ID" value="MBD9724890.1"/>
    <property type="molecule type" value="Genomic_DNA"/>
</dbReference>
<proteinExistence type="predicted"/>
<protein>
    <submittedName>
        <fullName evidence="2">Uncharacterized protein</fullName>
    </submittedName>
</protein>
<organism evidence="2 3">
    <name type="scientific">Streptomyces caniscabiei</name>
    <dbReference type="NCBI Taxonomy" id="2746961"/>
    <lineage>
        <taxon>Bacteria</taxon>
        <taxon>Bacillati</taxon>
        <taxon>Actinomycetota</taxon>
        <taxon>Actinomycetes</taxon>
        <taxon>Kitasatosporales</taxon>
        <taxon>Streptomycetaceae</taxon>
        <taxon>Streptomyces</taxon>
    </lineage>
</organism>
<evidence type="ECO:0000313" key="3">
    <source>
        <dbReference type="Proteomes" id="UP000661025"/>
    </source>
</evidence>
<sequence length="225" mass="25410">MEERVRVHKVRLGGDEFRVIRAEPSSARLALRDDHHWLSMYVDRAGAERLVALWSLAARSARSLIHLPIRATPAPEGVAGPAADGEPVALDLVLLHHSLRFPTARWKPVRARLDSGRPQTTATPERDFPDEDAIDHERRGHRSYRDHLAFGIAAHTLFVVGSPTAFREHGTALRGLVDQAPSFPYRRPHAGHFCVELDPGPWSRIRNRRRRPATLHIQYAAGWRV</sequence>
<dbReference type="GeneID" id="79932705"/>
<name>A0A927QGK7_9ACTN</name>
<dbReference type="Proteomes" id="UP000661025">
    <property type="component" value="Unassembled WGS sequence"/>
</dbReference>
<accession>A0A927QGK7</accession>
<evidence type="ECO:0000256" key="1">
    <source>
        <dbReference type="SAM" id="MobiDB-lite"/>
    </source>
</evidence>
<evidence type="ECO:0000313" key="2">
    <source>
        <dbReference type="EMBL" id="MBD9724890.1"/>
    </source>
</evidence>
<gene>
    <name evidence="2" type="ORF">IHE70_17035</name>
</gene>